<comment type="caution">
    <text evidence="1">The sequence shown here is derived from an EMBL/GenBank/DDBJ whole genome shotgun (WGS) entry which is preliminary data.</text>
</comment>
<accession>A0ACC2M020</accession>
<keyword evidence="2" id="KW-1185">Reference proteome</keyword>
<name>A0ACC2M020_PERAE</name>
<evidence type="ECO:0000313" key="1">
    <source>
        <dbReference type="EMBL" id="KAJ8638537.1"/>
    </source>
</evidence>
<reference evidence="1 2" key="1">
    <citation type="journal article" date="2022" name="Hortic Res">
        <title>A haplotype resolved chromosomal level avocado genome allows analysis of novel avocado genes.</title>
        <authorList>
            <person name="Nath O."/>
            <person name="Fletcher S.J."/>
            <person name="Hayward A."/>
            <person name="Shaw L.M."/>
            <person name="Masouleh A.K."/>
            <person name="Furtado A."/>
            <person name="Henry R.J."/>
            <person name="Mitter N."/>
        </authorList>
    </citation>
    <scope>NUCLEOTIDE SEQUENCE [LARGE SCALE GENOMIC DNA]</scope>
    <source>
        <strain evidence="2">cv. Hass</strain>
    </source>
</reference>
<proteinExistence type="predicted"/>
<dbReference type="EMBL" id="CM056811">
    <property type="protein sequence ID" value="KAJ8638537.1"/>
    <property type="molecule type" value="Genomic_DNA"/>
</dbReference>
<dbReference type="Proteomes" id="UP001234297">
    <property type="component" value="Chromosome 3"/>
</dbReference>
<protein>
    <submittedName>
        <fullName evidence="1">Uncharacterized protein</fullName>
    </submittedName>
</protein>
<evidence type="ECO:0000313" key="2">
    <source>
        <dbReference type="Proteomes" id="UP001234297"/>
    </source>
</evidence>
<gene>
    <name evidence="1" type="ORF">MRB53_012804</name>
</gene>
<organism evidence="1 2">
    <name type="scientific">Persea americana</name>
    <name type="common">Avocado</name>
    <dbReference type="NCBI Taxonomy" id="3435"/>
    <lineage>
        <taxon>Eukaryota</taxon>
        <taxon>Viridiplantae</taxon>
        <taxon>Streptophyta</taxon>
        <taxon>Embryophyta</taxon>
        <taxon>Tracheophyta</taxon>
        <taxon>Spermatophyta</taxon>
        <taxon>Magnoliopsida</taxon>
        <taxon>Magnoliidae</taxon>
        <taxon>Laurales</taxon>
        <taxon>Lauraceae</taxon>
        <taxon>Persea</taxon>
    </lineage>
</organism>
<sequence length="92" mass="10254">MYVRSAQDGERPEICQVDDPAPEEEAAMRRAGPAAMGDDATPSLTASTRIDEEDKDERGREEEETGVEWVWVERGMEEEEAGVELVWAERGG</sequence>